<dbReference type="PANTHER" id="PTHR47478:SF1">
    <property type="entry name" value="PYRIMIDINE 5'-NUCLEOTIDASE YJJG"/>
    <property type="match status" value="1"/>
</dbReference>
<dbReference type="InterPro" id="IPR006439">
    <property type="entry name" value="HAD-SF_hydro_IA"/>
</dbReference>
<dbReference type="SUPFAM" id="SSF56784">
    <property type="entry name" value="HAD-like"/>
    <property type="match status" value="1"/>
</dbReference>
<evidence type="ECO:0000313" key="2">
    <source>
        <dbReference type="Proteomes" id="UP000824156"/>
    </source>
</evidence>
<dbReference type="SFLD" id="SFLDG01129">
    <property type="entry name" value="C1.5:_HAD__Beta-PGM__Phosphata"/>
    <property type="match status" value="1"/>
</dbReference>
<accession>A0A9D1WAF9</accession>
<dbReference type="SFLD" id="SFLDS00003">
    <property type="entry name" value="Haloacid_Dehalogenase"/>
    <property type="match status" value="1"/>
</dbReference>
<organism evidence="1 2">
    <name type="scientific">Candidatus Sphingobacterium stercoripullorum</name>
    <dbReference type="NCBI Taxonomy" id="2838759"/>
    <lineage>
        <taxon>Bacteria</taxon>
        <taxon>Pseudomonadati</taxon>
        <taxon>Bacteroidota</taxon>
        <taxon>Sphingobacteriia</taxon>
        <taxon>Sphingobacteriales</taxon>
        <taxon>Sphingobacteriaceae</taxon>
        <taxon>Sphingobacterium</taxon>
    </lineage>
</organism>
<dbReference type="InterPro" id="IPR011951">
    <property type="entry name" value="HAD-SF_hydro_IA_YjjG/PynA"/>
</dbReference>
<comment type="caution">
    <text evidence="1">The sequence shown here is derived from an EMBL/GenBank/DDBJ whole genome shotgun (WGS) entry which is preliminary data.</text>
</comment>
<dbReference type="InterPro" id="IPR052550">
    <property type="entry name" value="Pyrimidine_5'-ntase_YjjG"/>
</dbReference>
<dbReference type="AlphaFoldDB" id="A0A9D1WAF9"/>
<reference evidence="1" key="1">
    <citation type="journal article" date="2021" name="PeerJ">
        <title>Extensive microbial diversity within the chicken gut microbiome revealed by metagenomics and culture.</title>
        <authorList>
            <person name="Gilroy R."/>
            <person name="Ravi A."/>
            <person name="Getino M."/>
            <person name="Pursley I."/>
            <person name="Horton D.L."/>
            <person name="Alikhan N.F."/>
            <person name="Baker D."/>
            <person name="Gharbi K."/>
            <person name="Hall N."/>
            <person name="Watson M."/>
            <person name="Adriaenssens E.M."/>
            <person name="Foster-Nyarko E."/>
            <person name="Jarju S."/>
            <person name="Secka A."/>
            <person name="Antonio M."/>
            <person name="Oren A."/>
            <person name="Chaudhuri R.R."/>
            <person name="La Ragione R."/>
            <person name="Hildebrand F."/>
            <person name="Pallen M.J."/>
        </authorList>
    </citation>
    <scope>NUCLEOTIDE SEQUENCE</scope>
    <source>
        <strain evidence="1">1719</strain>
    </source>
</reference>
<dbReference type="Pfam" id="PF00702">
    <property type="entry name" value="Hydrolase"/>
    <property type="match status" value="1"/>
</dbReference>
<dbReference type="Proteomes" id="UP000824156">
    <property type="component" value="Unassembled WGS sequence"/>
</dbReference>
<dbReference type="SFLD" id="SFLDG01135">
    <property type="entry name" value="C1.5.6:_HAD__Beta-PGM__Phospha"/>
    <property type="match status" value="1"/>
</dbReference>
<proteinExistence type="predicted"/>
<sequence length="233" mass="26700">MLSHIKHLFFDLDHTLWDFDKNANESLNELFFSYKFDDLFGHKTSDLFIDTYSKINHSLWEDYHHGKIDKSTLRELRFSRTFESLGVDPKLFPLSFEEDYLSLCPTKTNLLPFARETLEYLKGKYPLHLITNGFKEAVAVKLKTSKLQPYFQSVVISEELGVNKPDPKIFQYALDGARAAKQESVMIGDNPDADIAGASSYGMDTVYFNCKQSTPCRSATLEISSLKELTQLL</sequence>
<dbReference type="NCBIfam" id="TIGR02254">
    <property type="entry name" value="YjjG_YfnB"/>
    <property type="match status" value="1"/>
</dbReference>
<dbReference type="GO" id="GO:0008253">
    <property type="term" value="F:5'-nucleotidase activity"/>
    <property type="evidence" value="ECO:0007669"/>
    <property type="project" value="InterPro"/>
</dbReference>
<evidence type="ECO:0000313" key="1">
    <source>
        <dbReference type="EMBL" id="HIX54737.1"/>
    </source>
</evidence>
<dbReference type="Gene3D" id="1.10.150.240">
    <property type="entry name" value="Putative phosphatase, domain 2"/>
    <property type="match status" value="1"/>
</dbReference>
<protein>
    <submittedName>
        <fullName evidence="1">YjjG family noncanonical pyrimidine nucleotidase</fullName>
    </submittedName>
</protein>
<dbReference type="InterPro" id="IPR023214">
    <property type="entry name" value="HAD_sf"/>
</dbReference>
<dbReference type="InterPro" id="IPR023198">
    <property type="entry name" value="PGP-like_dom2"/>
</dbReference>
<reference evidence="1" key="2">
    <citation type="submission" date="2021-04" db="EMBL/GenBank/DDBJ databases">
        <authorList>
            <person name="Gilroy R."/>
        </authorList>
    </citation>
    <scope>NUCLEOTIDE SEQUENCE</scope>
    <source>
        <strain evidence="1">1719</strain>
    </source>
</reference>
<dbReference type="NCBIfam" id="TIGR01549">
    <property type="entry name" value="HAD-SF-IA-v1"/>
    <property type="match status" value="1"/>
</dbReference>
<gene>
    <name evidence="1" type="ORF">H9853_06905</name>
</gene>
<dbReference type="PANTHER" id="PTHR47478">
    <property type="match status" value="1"/>
</dbReference>
<name>A0A9D1WAF9_9SPHI</name>
<dbReference type="InterPro" id="IPR036412">
    <property type="entry name" value="HAD-like_sf"/>
</dbReference>
<dbReference type="EMBL" id="DXEZ01000192">
    <property type="protein sequence ID" value="HIX54737.1"/>
    <property type="molecule type" value="Genomic_DNA"/>
</dbReference>
<dbReference type="Gene3D" id="3.40.50.1000">
    <property type="entry name" value="HAD superfamily/HAD-like"/>
    <property type="match status" value="1"/>
</dbReference>